<proteinExistence type="predicted"/>
<keyword evidence="1" id="KW-0472">Membrane</keyword>
<comment type="caution">
    <text evidence="2">The sequence shown here is derived from an EMBL/GenBank/DDBJ whole genome shotgun (WGS) entry which is preliminary data.</text>
</comment>
<dbReference type="Proteomes" id="UP000320176">
    <property type="component" value="Unassembled WGS sequence"/>
</dbReference>
<evidence type="ECO:0000256" key="1">
    <source>
        <dbReference type="SAM" id="Phobius"/>
    </source>
</evidence>
<sequence length="71" mass="7827">MSRITALGFVMLDTVLSIAMIVQSTLTLAVVLLTIAGSVGLAFLSKSLRSLLWPSYFWDDVQMARRPIKRG</sequence>
<name>A0A5C6B383_9BACT</name>
<protein>
    <submittedName>
        <fullName evidence="2">Uncharacterized protein</fullName>
    </submittedName>
</protein>
<evidence type="ECO:0000313" key="2">
    <source>
        <dbReference type="EMBL" id="TWU05829.1"/>
    </source>
</evidence>
<keyword evidence="3" id="KW-1185">Reference proteome</keyword>
<dbReference type="RefSeq" id="WP_146519020.1">
    <property type="nucleotide sequence ID" value="NZ_CP151726.1"/>
</dbReference>
<gene>
    <name evidence="2" type="ORF">Pla52n_15440</name>
</gene>
<accession>A0A5C6B383</accession>
<keyword evidence="1" id="KW-0812">Transmembrane</keyword>
<evidence type="ECO:0000313" key="3">
    <source>
        <dbReference type="Proteomes" id="UP000320176"/>
    </source>
</evidence>
<feature type="transmembrane region" description="Helical" evidence="1">
    <location>
        <begin position="27"/>
        <end position="44"/>
    </location>
</feature>
<keyword evidence="1" id="KW-1133">Transmembrane helix</keyword>
<dbReference type="AlphaFoldDB" id="A0A5C6B383"/>
<dbReference type="EMBL" id="SJPN01000002">
    <property type="protein sequence ID" value="TWU05829.1"/>
    <property type="molecule type" value="Genomic_DNA"/>
</dbReference>
<reference evidence="2 3" key="1">
    <citation type="submission" date="2019-02" db="EMBL/GenBank/DDBJ databases">
        <title>Deep-cultivation of Planctomycetes and their phenomic and genomic characterization uncovers novel biology.</title>
        <authorList>
            <person name="Wiegand S."/>
            <person name="Jogler M."/>
            <person name="Boedeker C."/>
            <person name="Pinto D."/>
            <person name="Vollmers J."/>
            <person name="Rivas-Marin E."/>
            <person name="Kohn T."/>
            <person name="Peeters S.H."/>
            <person name="Heuer A."/>
            <person name="Rast P."/>
            <person name="Oberbeckmann S."/>
            <person name="Bunk B."/>
            <person name="Jeske O."/>
            <person name="Meyerdierks A."/>
            <person name="Storesund J.E."/>
            <person name="Kallscheuer N."/>
            <person name="Luecker S."/>
            <person name="Lage O.M."/>
            <person name="Pohl T."/>
            <person name="Merkel B.J."/>
            <person name="Hornburger P."/>
            <person name="Mueller R.-W."/>
            <person name="Bruemmer F."/>
            <person name="Labrenz M."/>
            <person name="Spormann A.M."/>
            <person name="Op Den Camp H."/>
            <person name="Overmann J."/>
            <person name="Amann R."/>
            <person name="Jetten M.S.M."/>
            <person name="Mascher T."/>
            <person name="Medema M.H."/>
            <person name="Devos D.P."/>
            <person name="Kaster A.-K."/>
            <person name="Ovreas L."/>
            <person name="Rohde M."/>
            <person name="Galperin M.Y."/>
            <person name="Jogler C."/>
        </authorList>
    </citation>
    <scope>NUCLEOTIDE SEQUENCE [LARGE SCALE GENOMIC DNA]</scope>
    <source>
        <strain evidence="2 3">Pla52n</strain>
    </source>
</reference>
<organism evidence="2 3">
    <name type="scientific">Stieleria varia</name>
    <dbReference type="NCBI Taxonomy" id="2528005"/>
    <lineage>
        <taxon>Bacteria</taxon>
        <taxon>Pseudomonadati</taxon>
        <taxon>Planctomycetota</taxon>
        <taxon>Planctomycetia</taxon>
        <taxon>Pirellulales</taxon>
        <taxon>Pirellulaceae</taxon>
        <taxon>Stieleria</taxon>
    </lineage>
</organism>